<gene>
    <name evidence="3" type="primary">cpcS</name>
    <name evidence="4" type="ORF">IXB50_02320</name>
</gene>
<evidence type="ECO:0000313" key="4">
    <source>
        <dbReference type="EMBL" id="MBT9314254.1"/>
    </source>
</evidence>
<keyword evidence="5" id="KW-1185">Reference proteome</keyword>
<organism evidence="4 5">
    <name type="scientific">Leptothoe spongobia TAU-MAC 1115</name>
    <dbReference type="NCBI Taxonomy" id="1967444"/>
    <lineage>
        <taxon>Bacteria</taxon>
        <taxon>Bacillati</taxon>
        <taxon>Cyanobacteriota</taxon>
        <taxon>Cyanophyceae</taxon>
        <taxon>Nodosilineales</taxon>
        <taxon>Cymatolegaceae</taxon>
        <taxon>Leptothoe</taxon>
        <taxon>Leptothoe spongobia</taxon>
    </lineage>
</organism>
<evidence type="ECO:0000256" key="1">
    <source>
        <dbReference type="ARBA" id="ARBA00010681"/>
    </source>
</evidence>
<comment type="caution">
    <text evidence="4">The sequence shown here is derived from an EMBL/GenBank/DDBJ whole genome shotgun (WGS) entry which is preliminary data.</text>
</comment>
<name>A0A947DD14_9CYAN</name>
<dbReference type="Pfam" id="PF09367">
    <property type="entry name" value="CpeS"/>
    <property type="match status" value="1"/>
</dbReference>
<comment type="similarity">
    <text evidence="1 3">Belongs to the CpcS/CpeS biliprotein lyase family.</text>
</comment>
<comment type="function">
    <text evidence="3">Covalently attaches a chromophore to Cys residue(s) of phycobiliproteins.</text>
</comment>
<keyword evidence="2 3" id="KW-0456">Lyase</keyword>
<dbReference type="RefSeq" id="WP_215607321.1">
    <property type="nucleotide sequence ID" value="NZ_JADOES010000003.1"/>
</dbReference>
<evidence type="ECO:0000256" key="3">
    <source>
        <dbReference type="HAMAP-Rule" id="MF_01459"/>
    </source>
</evidence>
<dbReference type="EC" id="4.-.-.-" evidence="3"/>
<reference evidence="4" key="2">
    <citation type="journal article" date="2021" name="Mar. Drugs">
        <title>Genome Reduction and Secondary Metabolism of the Marine Sponge-Associated Cyanobacterium Leptothoe.</title>
        <authorList>
            <person name="Konstantinou D."/>
            <person name="Popin R.V."/>
            <person name="Fewer D.P."/>
            <person name="Sivonen K."/>
            <person name="Gkelis S."/>
        </authorList>
    </citation>
    <scope>NUCLEOTIDE SEQUENCE</scope>
    <source>
        <strain evidence="4">TAU-MAC 1115</strain>
    </source>
</reference>
<evidence type="ECO:0000256" key="2">
    <source>
        <dbReference type="ARBA" id="ARBA00023239"/>
    </source>
</evidence>
<dbReference type="AlphaFoldDB" id="A0A947DD14"/>
<dbReference type="Proteomes" id="UP000717364">
    <property type="component" value="Unassembled WGS sequence"/>
</dbReference>
<protein>
    <recommendedName>
        <fullName evidence="3">Chromophore lyase CpcS/CpeS</fullName>
        <ecNumber evidence="3">4.-.-.-</ecNumber>
    </recommendedName>
</protein>
<dbReference type="GO" id="GO:0017006">
    <property type="term" value="P:protein-tetrapyrrole linkage"/>
    <property type="evidence" value="ECO:0007669"/>
    <property type="project" value="UniProtKB-UniRule"/>
</dbReference>
<dbReference type="Gene3D" id="2.40.128.20">
    <property type="match status" value="1"/>
</dbReference>
<proteinExistence type="inferred from homology"/>
<dbReference type="GO" id="GO:0016829">
    <property type="term" value="F:lyase activity"/>
    <property type="evidence" value="ECO:0007669"/>
    <property type="project" value="UniProtKB-KW"/>
</dbReference>
<dbReference type="EMBL" id="JADOES010000003">
    <property type="protein sequence ID" value="MBT9314254.1"/>
    <property type="molecule type" value="Genomic_DNA"/>
</dbReference>
<evidence type="ECO:0000313" key="5">
    <source>
        <dbReference type="Proteomes" id="UP000717364"/>
    </source>
</evidence>
<dbReference type="CDD" id="cd16339">
    <property type="entry name" value="CpcS"/>
    <property type="match status" value="1"/>
</dbReference>
<reference evidence="4" key="1">
    <citation type="submission" date="2020-11" db="EMBL/GenBank/DDBJ databases">
        <authorList>
            <person name="Konstantinou D."/>
            <person name="Gkelis S."/>
            <person name="Popin R."/>
            <person name="Fewer D."/>
            <person name="Sivonen K."/>
        </authorList>
    </citation>
    <scope>NUCLEOTIDE SEQUENCE</scope>
    <source>
        <strain evidence="4">TAU-MAC 1115</strain>
    </source>
</reference>
<dbReference type="HAMAP" id="MF_01459">
    <property type="entry name" value="Chrphore_lyase_CpxS"/>
    <property type="match status" value="1"/>
</dbReference>
<sequence>MNFFKKQGGRWFSQRTTHYLKAGESKAGKSDLEITYLDAAEAGVLKLCEDGHCSAADVFAGLRVVQKSSIIGGATRSQSMTVVAIATDTSTGQLVRQVPGQSTPQTSQYQLENGVLTIKTEANGISAEERWWFITDNLRMRTNVLSDGTGQIMASFCSEIRLGDVKA</sequence>
<accession>A0A947DD14</accession>
<dbReference type="InterPro" id="IPR012674">
    <property type="entry name" value="Calycin"/>
</dbReference>
<dbReference type="InterPro" id="IPR018536">
    <property type="entry name" value="CpcS/CpeS"/>
</dbReference>